<protein>
    <submittedName>
        <fullName evidence="2">Uncharacterized protein</fullName>
    </submittedName>
</protein>
<accession>A0ABN8PVA6</accession>
<organism evidence="2 3">
    <name type="scientific">Porites evermanni</name>
    <dbReference type="NCBI Taxonomy" id="104178"/>
    <lineage>
        <taxon>Eukaryota</taxon>
        <taxon>Metazoa</taxon>
        <taxon>Cnidaria</taxon>
        <taxon>Anthozoa</taxon>
        <taxon>Hexacorallia</taxon>
        <taxon>Scleractinia</taxon>
        <taxon>Fungiina</taxon>
        <taxon>Poritidae</taxon>
        <taxon>Porites</taxon>
    </lineage>
</organism>
<name>A0ABN8PVA6_9CNID</name>
<sequence length="273" mass="30750">MKEAAKTATKKAVQKAAPKTGEYAGENADPNYVERYEDVIFDLETARNTTVANDAHQKKDGYRFVVDNSGEVTPFDWYNARISLDFKVVLLANGGNIAVADHNGIVNGSYSLLKHFDIKLNGKKVYDCNDANHAVNIKNLLEYNPSYADKTASNEFLNLDTSRNAEEREFEVSGTNQLAKRRAEYNKGFALRKALLGVSAKVNTEIPLNRYSFFEMLEEELLPNTRVEMNFEIESDGNLIWQAGANCRVVITRMQLYVPRITFNSEGQSSYMS</sequence>
<dbReference type="EMBL" id="CALNXI010001004">
    <property type="protein sequence ID" value="CAH3151155.1"/>
    <property type="molecule type" value="Genomic_DNA"/>
</dbReference>
<reference evidence="2 3" key="1">
    <citation type="submission" date="2022-05" db="EMBL/GenBank/DDBJ databases">
        <authorList>
            <consortium name="Genoscope - CEA"/>
            <person name="William W."/>
        </authorList>
    </citation>
    <scope>NUCLEOTIDE SEQUENCE [LARGE SCALE GENOMIC DNA]</scope>
</reference>
<comment type="caution">
    <text evidence="2">The sequence shown here is derived from an EMBL/GenBank/DDBJ whole genome shotgun (WGS) entry which is preliminary data.</text>
</comment>
<proteinExistence type="predicted"/>
<evidence type="ECO:0000313" key="2">
    <source>
        <dbReference type="EMBL" id="CAH3151155.1"/>
    </source>
</evidence>
<evidence type="ECO:0000256" key="1">
    <source>
        <dbReference type="SAM" id="MobiDB-lite"/>
    </source>
</evidence>
<evidence type="ECO:0000313" key="3">
    <source>
        <dbReference type="Proteomes" id="UP001159427"/>
    </source>
</evidence>
<gene>
    <name evidence="2" type="ORF">PEVE_00000306</name>
</gene>
<feature type="region of interest" description="Disordered" evidence="1">
    <location>
        <begin position="1"/>
        <end position="28"/>
    </location>
</feature>
<dbReference type="Proteomes" id="UP001159427">
    <property type="component" value="Unassembled WGS sequence"/>
</dbReference>
<keyword evidence="3" id="KW-1185">Reference proteome</keyword>